<reference evidence="1 2" key="1">
    <citation type="submission" date="2018-11" db="EMBL/GenBank/DDBJ databases">
        <title>Characterization of surface water Dickeya isolates.</title>
        <authorList>
            <person name="Van Gijsegem F."/>
            <person name="Pedron J."/>
        </authorList>
    </citation>
    <scope>NUCLEOTIDE SEQUENCE [LARGE SCALE GENOMIC DNA]</scope>
    <source>
        <strain evidence="1 2">FVG1-MFV-O17</strain>
    </source>
</reference>
<dbReference type="EMBL" id="RJLR01000016">
    <property type="protein sequence ID" value="RNM06907.1"/>
    <property type="molecule type" value="Genomic_DNA"/>
</dbReference>
<organism evidence="1 2">
    <name type="scientific">Dickeya undicola</name>
    <dbReference type="NCBI Taxonomy" id="1577887"/>
    <lineage>
        <taxon>Bacteria</taxon>
        <taxon>Pseudomonadati</taxon>
        <taxon>Pseudomonadota</taxon>
        <taxon>Gammaproteobacteria</taxon>
        <taxon>Enterobacterales</taxon>
        <taxon>Pectobacteriaceae</taxon>
        <taxon>Dickeya</taxon>
    </lineage>
</organism>
<dbReference type="Proteomes" id="UP000276061">
    <property type="component" value="Unassembled WGS sequence"/>
</dbReference>
<gene>
    <name evidence="1" type="ORF">EF878_08820</name>
</gene>
<evidence type="ECO:0000313" key="2">
    <source>
        <dbReference type="Proteomes" id="UP000276061"/>
    </source>
</evidence>
<dbReference type="AlphaFoldDB" id="A0A3N0G358"/>
<comment type="caution">
    <text evidence="1">The sequence shown here is derived from an EMBL/GenBank/DDBJ whole genome shotgun (WGS) entry which is preliminary data.</text>
</comment>
<sequence length="74" mass="8451">MAHQVNLKLTESIVLHKDIEIEIKKDGEKLGTALISKGNIEWLPAGNSVNKHRLSWTKFAELMEQQGRNTKVRK</sequence>
<protein>
    <submittedName>
        <fullName evidence="1">Uncharacterized protein</fullName>
    </submittedName>
</protein>
<name>A0A3N0G358_9GAMM</name>
<evidence type="ECO:0000313" key="1">
    <source>
        <dbReference type="EMBL" id="RNM06907.1"/>
    </source>
</evidence>
<dbReference type="OrthoDB" id="9135874at2"/>
<dbReference type="RefSeq" id="WP_123252480.1">
    <property type="nucleotide sequence ID" value="NZ_RJLR01000016.1"/>
</dbReference>
<accession>A0A3N0G358</accession>
<proteinExistence type="predicted"/>